<dbReference type="RefSeq" id="WP_028311780.1">
    <property type="nucleotide sequence ID" value="NZ_AXWS01000013.1"/>
</dbReference>
<dbReference type="GO" id="GO:0050660">
    <property type="term" value="F:flavin adenine dinucleotide binding"/>
    <property type="evidence" value="ECO:0007669"/>
    <property type="project" value="TreeGrafter"/>
</dbReference>
<dbReference type="InterPro" id="IPR036188">
    <property type="entry name" value="FAD/NAD-bd_sf"/>
</dbReference>
<evidence type="ECO:0000313" key="2">
    <source>
        <dbReference type="Proteomes" id="UP000675920"/>
    </source>
</evidence>
<dbReference type="SUPFAM" id="SSF51905">
    <property type="entry name" value="FAD/NAD(P)-binding domain"/>
    <property type="match status" value="2"/>
</dbReference>
<dbReference type="AlphaFoldDB" id="A0A8B6X4Q7"/>
<dbReference type="NCBIfam" id="TIGR04046">
    <property type="entry name" value="MSMEG_0569_nitr"/>
    <property type="match status" value="1"/>
</dbReference>
<dbReference type="PRINTS" id="PR00368">
    <property type="entry name" value="FADPNR"/>
</dbReference>
<protein>
    <submittedName>
        <fullName evidence="3">MSMEG_0569 family flavin-dependent oxidoreductase</fullName>
    </submittedName>
</protein>
<organism evidence="2 3">
    <name type="scientific">Derxia gummosa DSM 723</name>
    <dbReference type="NCBI Taxonomy" id="1121388"/>
    <lineage>
        <taxon>Bacteria</taxon>
        <taxon>Pseudomonadati</taxon>
        <taxon>Pseudomonadota</taxon>
        <taxon>Betaproteobacteria</taxon>
        <taxon>Burkholderiales</taxon>
        <taxon>Alcaligenaceae</taxon>
        <taxon>Derxia</taxon>
    </lineage>
</organism>
<dbReference type="OrthoDB" id="9773233at2"/>
<dbReference type="InterPro" id="IPR050982">
    <property type="entry name" value="Auxin_biosynth/cation_transpt"/>
</dbReference>
<sequence length="439" mass="47968">MTATPARPDRGHLPVLVVGAGQAGLSMSWYLQRAGIDHLVLERDSAMHNWREQRWDNFTLVTPNWQCDLPGHPYDGPAPHGFMNKREILDYLDRFARKVNAPLREGVAVEKLTPRRDGGFEVITSDGRWTADEVVVASGGYQTPMIPRYAERLPAGIVQLHSAQYRNAGQLPEGAVLVVGSGQSGAQIAEDLHLAGRKVFLATGDAPRCARFHRGRDVVDWLADMGYYDLPVEQHPLREGVRDNTNHYVTGRDGGRDIDLRQFAREGMELFGPALDYADGLLRLAPTLGANLDHADAVYNRINASIDDWITKQGIVAAESPGAYRPVWTPPTERETLDLAAAGITNVIWSIGFSAGYGWIDAPVFNGRGYPAHHRGVTPQPGLYFLGLPWLHTWGSGRFSGVSRDAGYLAERIAERRAGSRAAGLAPDEAGAADVALAA</sequence>
<evidence type="ECO:0000313" key="3">
    <source>
        <dbReference type="RefSeq" id="WP_028311780.1"/>
    </source>
</evidence>
<reference evidence="3" key="1">
    <citation type="submission" date="2025-08" db="UniProtKB">
        <authorList>
            <consortium name="RefSeq"/>
        </authorList>
    </citation>
    <scope>IDENTIFICATION</scope>
</reference>
<dbReference type="GO" id="GO:0004497">
    <property type="term" value="F:monooxygenase activity"/>
    <property type="evidence" value="ECO:0007669"/>
    <property type="project" value="TreeGrafter"/>
</dbReference>
<accession>A0A8B6X4Q7</accession>
<dbReference type="PRINTS" id="PR00469">
    <property type="entry name" value="PNDRDTASEII"/>
</dbReference>
<dbReference type="Proteomes" id="UP000675920">
    <property type="component" value="Unplaced"/>
</dbReference>
<dbReference type="InterPro" id="IPR024000">
    <property type="entry name" value="CHP04046_FMN-dependent"/>
</dbReference>
<proteinExistence type="predicted"/>
<name>A0A8B6X4Q7_9BURK</name>
<evidence type="ECO:0000256" key="1">
    <source>
        <dbReference type="ARBA" id="ARBA00023002"/>
    </source>
</evidence>
<dbReference type="PANTHER" id="PTHR43539:SF78">
    <property type="entry name" value="FLAVIN-CONTAINING MONOOXYGENASE"/>
    <property type="match status" value="1"/>
</dbReference>
<keyword evidence="2" id="KW-1185">Reference proteome</keyword>
<dbReference type="Pfam" id="PF13738">
    <property type="entry name" value="Pyr_redox_3"/>
    <property type="match status" value="1"/>
</dbReference>
<dbReference type="Gene3D" id="3.50.50.60">
    <property type="entry name" value="FAD/NAD(P)-binding domain"/>
    <property type="match status" value="2"/>
</dbReference>
<dbReference type="PANTHER" id="PTHR43539">
    <property type="entry name" value="FLAVIN-BINDING MONOOXYGENASE-LIKE PROTEIN (AFU_ORTHOLOGUE AFUA_4G09220)"/>
    <property type="match status" value="1"/>
</dbReference>
<keyword evidence="1" id="KW-0560">Oxidoreductase</keyword>